<evidence type="ECO:0000259" key="1">
    <source>
        <dbReference type="Pfam" id="PF22513"/>
    </source>
</evidence>
<dbReference type="Pfam" id="PF22513">
    <property type="entry name" value="FitA-like_RHH"/>
    <property type="match status" value="1"/>
</dbReference>
<protein>
    <submittedName>
        <fullName evidence="2">Arc family DNA-binding protein</fullName>
    </submittedName>
</protein>
<dbReference type="RefSeq" id="WP_263570934.1">
    <property type="nucleotide sequence ID" value="NZ_JAJIRN010000004.1"/>
</dbReference>
<dbReference type="InterPro" id="IPR010985">
    <property type="entry name" value="Ribbon_hlx_hlx"/>
</dbReference>
<dbReference type="SUPFAM" id="SSF47598">
    <property type="entry name" value="Ribbon-helix-helix"/>
    <property type="match status" value="1"/>
</dbReference>
<dbReference type="InterPro" id="IPR013321">
    <property type="entry name" value="Arc_rbn_hlx_hlx"/>
</dbReference>
<evidence type="ECO:0000313" key="2">
    <source>
        <dbReference type="EMBL" id="MCV2368330.1"/>
    </source>
</evidence>
<dbReference type="EMBL" id="JAJIRN010000004">
    <property type="protein sequence ID" value="MCV2368330.1"/>
    <property type="molecule type" value="Genomic_DNA"/>
</dbReference>
<accession>A0ABT2YE56</accession>
<dbReference type="Gene3D" id="1.10.1220.10">
    <property type="entry name" value="Met repressor-like"/>
    <property type="match status" value="1"/>
</dbReference>
<feature type="domain" description="Antitoxin FitA-like ribbon-helix-helix" evidence="1">
    <location>
        <begin position="4"/>
        <end position="40"/>
    </location>
</feature>
<keyword evidence="3" id="KW-1185">Reference proteome</keyword>
<reference evidence="2 3" key="1">
    <citation type="submission" date="2021-11" db="EMBL/GenBank/DDBJ databases">
        <authorList>
            <person name="Liang Q."/>
            <person name="Mou H."/>
            <person name="Liu Z."/>
        </authorList>
    </citation>
    <scope>NUCLEOTIDE SEQUENCE [LARGE SCALE GENOMIC DNA]</scope>
    <source>
        <strain evidence="2 3">CHU3</strain>
    </source>
</reference>
<evidence type="ECO:0000313" key="3">
    <source>
        <dbReference type="Proteomes" id="UP001209701"/>
    </source>
</evidence>
<dbReference type="Proteomes" id="UP001209701">
    <property type="component" value="Unassembled WGS sequence"/>
</dbReference>
<organism evidence="2 3">
    <name type="scientific">Roseateles oligotrophus</name>
    <dbReference type="NCBI Taxonomy" id="1769250"/>
    <lineage>
        <taxon>Bacteria</taxon>
        <taxon>Pseudomonadati</taxon>
        <taxon>Pseudomonadota</taxon>
        <taxon>Betaproteobacteria</taxon>
        <taxon>Burkholderiales</taxon>
        <taxon>Sphaerotilaceae</taxon>
        <taxon>Roseateles</taxon>
    </lineage>
</organism>
<gene>
    <name evidence="2" type="ORF">LNV07_09510</name>
</gene>
<dbReference type="InterPro" id="IPR053853">
    <property type="entry name" value="FitA-like_RHH"/>
</dbReference>
<keyword evidence="2" id="KW-0238">DNA-binding</keyword>
<comment type="caution">
    <text evidence="2">The sequence shown here is derived from an EMBL/GenBank/DDBJ whole genome shotgun (WGS) entry which is preliminary data.</text>
</comment>
<dbReference type="GO" id="GO:0003677">
    <property type="term" value="F:DNA binding"/>
    <property type="evidence" value="ECO:0007669"/>
    <property type="project" value="UniProtKB-KW"/>
</dbReference>
<name>A0ABT2YE56_9BURK</name>
<proteinExistence type="predicted"/>
<sequence>MPTTLTLKNIPDAVYDRLKLAAEMHRRSLNSEAIVCLESVLLPTKMMPSERIARARELRAALPTGKFRARDIDAAKREDRP</sequence>